<feature type="transmembrane region" description="Helical" evidence="5">
    <location>
        <begin position="398"/>
        <end position="422"/>
    </location>
</feature>
<proteinExistence type="predicted"/>
<evidence type="ECO:0000256" key="5">
    <source>
        <dbReference type="SAM" id="Phobius"/>
    </source>
</evidence>
<evidence type="ECO:0000259" key="6">
    <source>
        <dbReference type="PROSITE" id="PS50850"/>
    </source>
</evidence>
<dbReference type="Proteomes" id="UP001652740">
    <property type="component" value="Unplaced"/>
</dbReference>
<evidence type="ECO:0000313" key="8">
    <source>
        <dbReference type="RefSeq" id="XP_052753040.1"/>
    </source>
</evidence>
<feature type="transmembrane region" description="Helical" evidence="5">
    <location>
        <begin position="145"/>
        <end position="166"/>
    </location>
</feature>
<feature type="transmembrane region" description="Helical" evidence="5">
    <location>
        <begin position="328"/>
        <end position="350"/>
    </location>
</feature>
<feature type="transmembrane region" description="Helical" evidence="5">
    <location>
        <begin position="428"/>
        <end position="449"/>
    </location>
</feature>
<feature type="transmembrane region" description="Helical" evidence="5">
    <location>
        <begin position="258"/>
        <end position="279"/>
    </location>
</feature>
<feature type="transmembrane region" description="Helical" evidence="5">
    <location>
        <begin position="56"/>
        <end position="79"/>
    </location>
</feature>
<dbReference type="Gene3D" id="1.20.1250.20">
    <property type="entry name" value="MFS general substrate transporter like domains"/>
    <property type="match status" value="1"/>
</dbReference>
<organism evidence="7 8">
    <name type="scientific">Galleria mellonella</name>
    <name type="common">Greater wax moth</name>
    <dbReference type="NCBI Taxonomy" id="7137"/>
    <lineage>
        <taxon>Eukaryota</taxon>
        <taxon>Metazoa</taxon>
        <taxon>Ecdysozoa</taxon>
        <taxon>Arthropoda</taxon>
        <taxon>Hexapoda</taxon>
        <taxon>Insecta</taxon>
        <taxon>Pterygota</taxon>
        <taxon>Neoptera</taxon>
        <taxon>Endopterygota</taxon>
        <taxon>Lepidoptera</taxon>
        <taxon>Glossata</taxon>
        <taxon>Ditrysia</taxon>
        <taxon>Pyraloidea</taxon>
        <taxon>Pyralidae</taxon>
        <taxon>Galleriinae</taxon>
        <taxon>Galleria</taxon>
    </lineage>
</organism>
<dbReference type="InterPro" id="IPR050549">
    <property type="entry name" value="MFS_Trehalose_Transporter"/>
</dbReference>
<feature type="transmembrane region" description="Helical" evidence="5">
    <location>
        <begin position="362"/>
        <end position="386"/>
    </location>
</feature>
<evidence type="ECO:0000313" key="7">
    <source>
        <dbReference type="Proteomes" id="UP001652740"/>
    </source>
</evidence>
<dbReference type="GeneID" id="113514134"/>
<feature type="transmembrane region" description="Helical" evidence="5">
    <location>
        <begin position="111"/>
        <end position="133"/>
    </location>
</feature>
<evidence type="ECO:0000256" key="2">
    <source>
        <dbReference type="ARBA" id="ARBA00022692"/>
    </source>
</evidence>
<gene>
    <name evidence="8" type="primary">LOC113514134</name>
</gene>
<name>A0ABM3MP80_GALME</name>
<accession>A0ABM3MP80</accession>
<keyword evidence="7" id="KW-1185">Reference proteome</keyword>
<dbReference type="RefSeq" id="XP_052753040.1">
    <property type="nucleotide sequence ID" value="XM_052897080.1"/>
</dbReference>
<comment type="subcellular location">
    <subcellularLocation>
        <location evidence="1">Membrane</location>
        <topology evidence="1">Multi-pass membrane protein</topology>
    </subcellularLocation>
</comment>
<evidence type="ECO:0000256" key="1">
    <source>
        <dbReference type="ARBA" id="ARBA00004141"/>
    </source>
</evidence>
<dbReference type="Pfam" id="PF00083">
    <property type="entry name" value="Sugar_tr"/>
    <property type="match status" value="1"/>
</dbReference>
<sequence length="491" mass="55672">MCIMLNCLSPFWKQTWMASTVLFLNVGQGLVLGYMSILTAALSAPDSSIKTDLASISWLAAPFAPAAIIGGLSSCFFMGWQGRRKAYILFNIPGIIGLLLTYFAQNYLTLLIARILLGITGGGLHSVSIVAIAEYVHPKYRCMFLNCKTVFFSSGITIVHALGHYIHWRRAAVMILIPHILSFIMAFMWTESPAWFASKKRFEECKDAFFWIRGRSNSSKWEVKEMIKAQRERLSNNKKLTNRIYFLELLKKITRSDFLKPFLIGVCAVIVMEMSGRHTYPAYALQFMADIVGSQTQYYYYYTISLDLIIIVSAICSSILVRIINIRPLLFCTGFSALVALFLGCIYLFLVSLDVISNDRPWIVILLFIVYFFLSNLGCTPIPITLAAEIFPLEHRVLATSLLSTFACVILMVNLKIVPYLLVQIKAYGTFAIFGTSTTIGLVALYFILPETKNKTLQEIEDYFYNRNLKNKNDNDLNDDYDLKIVNDEEI</sequence>
<evidence type="ECO:0000256" key="4">
    <source>
        <dbReference type="ARBA" id="ARBA00023136"/>
    </source>
</evidence>
<dbReference type="SUPFAM" id="SSF103473">
    <property type="entry name" value="MFS general substrate transporter"/>
    <property type="match status" value="1"/>
</dbReference>
<dbReference type="InterPro" id="IPR020846">
    <property type="entry name" value="MFS_dom"/>
</dbReference>
<feature type="transmembrane region" description="Helical" evidence="5">
    <location>
        <begin position="86"/>
        <end position="105"/>
    </location>
</feature>
<feature type="transmembrane region" description="Helical" evidence="5">
    <location>
        <begin position="21"/>
        <end position="44"/>
    </location>
</feature>
<reference evidence="8" key="1">
    <citation type="submission" date="2025-08" db="UniProtKB">
        <authorList>
            <consortium name="RefSeq"/>
        </authorList>
    </citation>
    <scope>IDENTIFICATION</scope>
    <source>
        <tissue evidence="8">Whole larvae</tissue>
    </source>
</reference>
<dbReference type="InterPro" id="IPR005828">
    <property type="entry name" value="MFS_sugar_transport-like"/>
</dbReference>
<dbReference type="PROSITE" id="PS50850">
    <property type="entry name" value="MFS"/>
    <property type="match status" value="1"/>
</dbReference>
<dbReference type="PANTHER" id="PTHR48021">
    <property type="match status" value="1"/>
</dbReference>
<feature type="transmembrane region" description="Helical" evidence="5">
    <location>
        <begin position="299"/>
        <end position="321"/>
    </location>
</feature>
<keyword evidence="3 5" id="KW-1133">Transmembrane helix</keyword>
<feature type="domain" description="Major facilitator superfamily (MFS) profile" evidence="6">
    <location>
        <begin position="20"/>
        <end position="453"/>
    </location>
</feature>
<dbReference type="PANTHER" id="PTHR48021:SF1">
    <property type="entry name" value="GH07001P-RELATED"/>
    <property type="match status" value="1"/>
</dbReference>
<keyword evidence="4 5" id="KW-0472">Membrane</keyword>
<feature type="transmembrane region" description="Helical" evidence="5">
    <location>
        <begin position="172"/>
        <end position="190"/>
    </location>
</feature>
<keyword evidence="2 5" id="KW-0812">Transmembrane</keyword>
<dbReference type="InterPro" id="IPR036259">
    <property type="entry name" value="MFS_trans_sf"/>
</dbReference>
<evidence type="ECO:0000256" key="3">
    <source>
        <dbReference type="ARBA" id="ARBA00022989"/>
    </source>
</evidence>
<protein>
    <submittedName>
        <fullName evidence="8">Facilitated trehalose transporter Tret1-like</fullName>
    </submittedName>
</protein>